<reference evidence="2 3" key="1">
    <citation type="journal article" date="2013" name="Genome Biol.">
        <title>The genome sequence of the most widely cultivated cacao type and its use to identify candidate genes regulating pod color.</title>
        <authorList>
            <person name="Motamayor J.C."/>
            <person name="Mockaitis K."/>
            <person name="Schmutz J."/>
            <person name="Haiminen N."/>
            <person name="Iii D.L."/>
            <person name="Cornejo O."/>
            <person name="Findley S.D."/>
            <person name="Zheng P."/>
            <person name="Utro F."/>
            <person name="Royaert S."/>
            <person name="Saski C."/>
            <person name="Jenkins J."/>
            <person name="Podicheti R."/>
            <person name="Zhao M."/>
            <person name="Scheffler B.E."/>
            <person name="Stack J.C."/>
            <person name="Feltus F.A."/>
            <person name="Mustiga G.M."/>
            <person name="Amores F."/>
            <person name="Phillips W."/>
            <person name="Marelli J.P."/>
            <person name="May G.D."/>
            <person name="Shapiro H."/>
            <person name="Ma J."/>
            <person name="Bustamante C.D."/>
            <person name="Schnell R.J."/>
            <person name="Main D."/>
            <person name="Gilbert D."/>
            <person name="Parida L."/>
            <person name="Kuhn D.N."/>
        </authorList>
    </citation>
    <scope>NUCLEOTIDE SEQUENCE [LARGE SCALE GENOMIC DNA]</scope>
    <source>
        <strain evidence="3">cv. Matina 1-6</strain>
    </source>
</reference>
<dbReference type="InterPro" id="IPR002156">
    <property type="entry name" value="RNaseH_domain"/>
</dbReference>
<dbReference type="InterPro" id="IPR012337">
    <property type="entry name" value="RNaseH-like_sf"/>
</dbReference>
<dbReference type="PANTHER" id="PTHR47723:SF23">
    <property type="entry name" value="REVERSE TRANSCRIPTASE-LIKE PROTEIN"/>
    <property type="match status" value="1"/>
</dbReference>
<dbReference type="GO" id="GO:0004523">
    <property type="term" value="F:RNA-DNA hybrid ribonuclease activity"/>
    <property type="evidence" value="ECO:0007669"/>
    <property type="project" value="InterPro"/>
</dbReference>
<name>A0A061DQ47_THECC</name>
<keyword evidence="3" id="KW-1185">Reference proteome</keyword>
<accession>A0A061DQ47</accession>
<dbReference type="Pfam" id="PF13456">
    <property type="entry name" value="RVT_3"/>
    <property type="match status" value="1"/>
</dbReference>
<sequence>MTRVCYFYDNGAWDVDKLNNVLPKEVIQDWIPVDLRLKTKGFQLASKYQHCNSEESFLHVMWECPIATQKASPIPPKILSWHKPLAGEFKLNVDGSSKHNFQNAAGGGLLRDHTGPMIFRFFENFGPYNSLQAELMALQRGLLLCIEYNVSRLWIEMDAKVVVQMIHEGH</sequence>
<dbReference type="Gramene" id="EOX94176">
    <property type="protein sequence ID" value="EOX94176"/>
    <property type="gene ID" value="TCM_003564"/>
</dbReference>
<dbReference type="InterPro" id="IPR053151">
    <property type="entry name" value="RNase_H-like"/>
</dbReference>
<feature type="domain" description="RNase H type-1" evidence="1">
    <location>
        <begin position="92"/>
        <end position="168"/>
    </location>
</feature>
<protein>
    <recommendedName>
        <fullName evidence="1">RNase H type-1 domain-containing protein</fullName>
    </recommendedName>
</protein>
<evidence type="ECO:0000313" key="2">
    <source>
        <dbReference type="EMBL" id="EOX94176.1"/>
    </source>
</evidence>
<dbReference type="GO" id="GO:0003676">
    <property type="term" value="F:nucleic acid binding"/>
    <property type="evidence" value="ECO:0007669"/>
    <property type="project" value="InterPro"/>
</dbReference>
<dbReference type="AlphaFoldDB" id="A0A061DQ47"/>
<dbReference type="Proteomes" id="UP000026915">
    <property type="component" value="Chromosome 1"/>
</dbReference>
<dbReference type="EMBL" id="CM001879">
    <property type="protein sequence ID" value="EOX94176.1"/>
    <property type="molecule type" value="Genomic_DNA"/>
</dbReference>
<dbReference type="PANTHER" id="PTHR47723">
    <property type="entry name" value="OS05G0353850 PROTEIN"/>
    <property type="match status" value="1"/>
</dbReference>
<dbReference type="OMA" id="FRFFENF"/>
<dbReference type="HOGENOM" id="CLU_1573447_0_0_1"/>
<dbReference type="eggNOG" id="KOG1075">
    <property type="taxonomic scope" value="Eukaryota"/>
</dbReference>
<proteinExistence type="predicted"/>
<dbReference type="SUPFAM" id="SSF53098">
    <property type="entry name" value="Ribonuclease H-like"/>
    <property type="match status" value="1"/>
</dbReference>
<dbReference type="Gene3D" id="3.30.420.10">
    <property type="entry name" value="Ribonuclease H-like superfamily/Ribonuclease H"/>
    <property type="match status" value="1"/>
</dbReference>
<evidence type="ECO:0000313" key="3">
    <source>
        <dbReference type="Proteomes" id="UP000026915"/>
    </source>
</evidence>
<dbReference type="InParanoid" id="A0A061DQ47"/>
<gene>
    <name evidence="2" type="ORF">TCM_003564</name>
</gene>
<organism evidence="2 3">
    <name type="scientific">Theobroma cacao</name>
    <name type="common">Cacao</name>
    <name type="synonym">Cocoa</name>
    <dbReference type="NCBI Taxonomy" id="3641"/>
    <lineage>
        <taxon>Eukaryota</taxon>
        <taxon>Viridiplantae</taxon>
        <taxon>Streptophyta</taxon>
        <taxon>Embryophyta</taxon>
        <taxon>Tracheophyta</taxon>
        <taxon>Spermatophyta</taxon>
        <taxon>Magnoliopsida</taxon>
        <taxon>eudicotyledons</taxon>
        <taxon>Gunneridae</taxon>
        <taxon>Pentapetalae</taxon>
        <taxon>rosids</taxon>
        <taxon>malvids</taxon>
        <taxon>Malvales</taxon>
        <taxon>Malvaceae</taxon>
        <taxon>Byttnerioideae</taxon>
        <taxon>Theobroma</taxon>
    </lineage>
</organism>
<evidence type="ECO:0000259" key="1">
    <source>
        <dbReference type="Pfam" id="PF13456"/>
    </source>
</evidence>
<dbReference type="InterPro" id="IPR044730">
    <property type="entry name" value="RNase_H-like_dom_plant"/>
</dbReference>
<dbReference type="CDD" id="cd06222">
    <property type="entry name" value="RNase_H_like"/>
    <property type="match status" value="1"/>
</dbReference>
<dbReference type="InterPro" id="IPR036397">
    <property type="entry name" value="RNaseH_sf"/>
</dbReference>